<evidence type="ECO:0000313" key="2">
    <source>
        <dbReference type="EMBL" id="CAI9950879.1"/>
    </source>
</evidence>
<keyword evidence="1" id="KW-0812">Transmembrane</keyword>
<comment type="caution">
    <text evidence="2">The sequence shown here is derived from an EMBL/GenBank/DDBJ whole genome shotgun (WGS) entry which is preliminary data.</text>
</comment>
<organism evidence="2">
    <name type="scientific">Hexamita inflata</name>
    <dbReference type="NCBI Taxonomy" id="28002"/>
    <lineage>
        <taxon>Eukaryota</taxon>
        <taxon>Metamonada</taxon>
        <taxon>Diplomonadida</taxon>
        <taxon>Hexamitidae</taxon>
        <taxon>Hexamitinae</taxon>
        <taxon>Hexamita</taxon>
    </lineage>
</organism>
<name>A0AA86Q2D2_9EUKA</name>
<keyword evidence="1" id="KW-0472">Membrane</keyword>
<keyword evidence="1" id="KW-1133">Transmembrane helix</keyword>
<reference evidence="2" key="1">
    <citation type="submission" date="2023-06" db="EMBL/GenBank/DDBJ databases">
        <authorList>
            <person name="Kurt Z."/>
        </authorList>
    </citation>
    <scope>NUCLEOTIDE SEQUENCE</scope>
</reference>
<dbReference type="EMBL" id="CATOUU010000819">
    <property type="protein sequence ID" value="CAI9950879.1"/>
    <property type="molecule type" value="Genomic_DNA"/>
</dbReference>
<evidence type="ECO:0000256" key="1">
    <source>
        <dbReference type="SAM" id="Phobius"/>
    </source>
</evidence>
<feature type="transmembrane region" description="Helical" evidence="1">
    <location>
        <begin position="47"/>
        <end position="63"/>
    </location>
</feature>
<accession>A0AA86Q2D2</accession>
<dbReference type="EMBL" id="CAXDID020000104">
    <property type="protein sequence ID" value="CAL6027236.1"/>
    <property type="molecule type" value="Genomic_DNA"/>
</dbReference>
<keyword evidence="4" id="KW-1185">Reference proteome</keyword>
<reference evidence="3 4" key="2">
    <citation type="submission" date="2024-07" db="EMBL/GenBank/DDBJ databases">
        <authorList>
            <person name="Akdeniz Z."/>
        </authorList>
    </citation>
    <scope>NUCLEOTIDE SEQUENCE [LARGE SCALE GENOMIC DNA]</scope>
</reference>
<evidence type="ECO:0000313" key="4">
    <source>
        <dbReference type="Proteomes" id="UP001642409"/>
    </source>
</evidence>
<gene>
    <name evidence="3" type="ORF">HINF_LOCUS31227</name>
    <name evidence="2" type="ORF">HINF_LOCUS38524</name>
</gene>
<evidence type="ECO:0000313" key="3">
    <source>
        <dbReference type="EMBL" id="CAL6027236.1"/>
    </source>
</evidence>
<sequence>MTEIHTINEKCDVIYSDVFNNKLKYNIRIPIIYFCEQFQLLSSREESVILLFLFLLITLFFKIKTKSDSRTRKQVEWRDIACGAIPCSSINGNQYNENVEIHTINEFLNVKYFSCQQLISVFGGGYNNFLYQYNLYTHTNIKIAAGLAPSRHSSEL</sequence>
<proteinExistence type="predicted"/>
<dbReference type="AlphaFoldDB" id="A0AA86Q2D2"/>
<dbReference type="Proteomes" id="UP001642409">
    <property type="component" value="Unassembled WGS sequence"/>
</dbReference>
<protein>
    <submittedName>
        <fullName evidence="3">Hypothetical_protein</fullName>
    </submittedName>
</protein>